<proteinExistence type="predicted"/>
<dbReference type="AlphaFoldDB" id="A0A565BI01"/>
<comment type="caution">
    <text evidence="1">The sequence shown here is derived from an EMBL/GenBank/DDBJ whole genome shotgun (WGS) entry which is preliminary data.</text>
</comment>
<name>A0A565BI01_9BRAS</name>
<organism evidence="1 2">
    <name type="scientific">Arabis nemorensis</name>
    <dbReference type="NCBI Taxonomy" id="586526"/>
    <lineage>
        <taxon>Eukaryota</taxon>
        <taxon>Viridiplantae</taxon>
        <taxon>Streptophyta</taxon>
        <taxon>Embryophyta</taxon>
        <taxon>Tracheophyta</taxon>
        <taxon>Spermatophyta</taxon>
        <taxon>Magnoliopsida</taxon>
        <taxon>eudicotyledons</taxon>
        <taxon>Gunneridae</taxon>
        <taxon>Pentapetalae</taxon>
        <taxon>rosids</taxon>
        <taxon>malvids</taxon>
        <taxon>Brassicales</taxon>
        <taxon>Brassicaceae</taxon>
        <taxon>Arabideae</taxon>
        <taxon>Arabis</taxon>
    </lineage>
</organism>
<sequence>MGINKVKVETRDIIIHVSGAFTRWNFEMFTRRRPRSELGLYDIQKLKEVSSNSEINQEISIWLSVDAMDFLEKCLENDLKNSVEVHKEETYETMKKKDKDINENLPEVTTNARKDATYCF</sequence>
<gene>
    <name evidence="1" type="ORF">ANE_LOCUS11710</name>
</gene>
<dbReference type="Proteomes" id="UP000489600">
    <property type="component" value="Unassembled WGS sequence"/>
</dbReference>
<dbReference type="EMBL" id="CABITT030000004">
    <property type="protein sequence ID" value="VVB01266.1"/>
    <property type="molecule type" value="Genomic_DNA"/>
</dbReference>
<evidence type="ECO:0000313" key="2">
    <source>
        <dbReference type="Proteomes" id="UP000489600"/>
    </source>
</evidence>
<protein>
    <submittedName>
        <fullName evidence="1">Uncharacterized protein</fullName>
    </submittedName>
</protein>
<keyword evidence="2" id="KW-1185">Reference proteome</keyword>
<evidence type="ECO:0000313" key="1">
    <source>
        <dbReference type="EMBL" id="VVB01266.1"/>
    </source>
</evidence>
<reference evidence="1" key="1">
    <citation type="submission" date="2019-07" db="EMBL/GenBank/DDBJ databases">
        <authorList>
            <person name="Dittberner H."/>
        </authorList>
    </citation>
    <scope>NUCLEOTIDE SEQUENCE [LARGE SCALE GENOMIC DNA]</scope>
</reference>
<accession>A0A565BI01</accession>